<keyword evidence="2" id="KW-0813">Transport</keyword>
<sequence length="563" mass="61512">MAQGRSDVASAWRSLPKKGQLFVLCLARLSEPITRTSFSTYIFYQLQSLDPSLTSTEIVKQAAWMQTALTIMQAMVSLPLSRLADSSACGRKPILLVGLGVLAASTLYFGFITSFRQALLLRMIEGSVNGNTVVIRTMVSEVVTEKRHQPRAFLLLPLTFNVGALIGPPVAGFLVSYAREHVSDSAFLARWTYAPPMLLMGSIITISFLGVFFFLEETLPSLGGRIDIGLRLQQILADAWHGRMLSQSSAEQQTSYEALAQLDARHSDSNDSDNDDRDCNKTFQVEEEEISTFQRKRELPLRLALTKNVLLTTACQGMLDGITMAYNILWSLFLSDPPKDQQHGLRFSGGAGLEPSQIALSIIILAVGALPLQIFVYPRVCARVGTLKTFRWFSWCLPFAFAATPFIAIAKDRPALMWGFILIVQLLVVFVSAMVVPSITVLTNKLSFRAPKHSNSPQGLLTSLTAFFNSSSPHPSALATTHGLAVTFSAIARTISPLAASAVYAYGQSYRFGGLVWWLMAATGICVCILSHAIYEGSGQEVQVPSEDHGNDTDSTRTTSGCS</sequence>
<dbReference type="InterPro" id="IPR011701">
    <property type="entry name" value="MFS"/>
</dbReference>
<organism evidence="9 10">
    <name type="scientific">Colletotrichum chlorophyti</name>
    <dbReference type="NCBI Taxonomy" id="708187"/>
    <lineage>
        <taxon>Eukaryota</taxon>
        <taxon>Fungi</taxon>
        <taxon>Dikarya</taxon>
        <taxon>Ascomycota</taxon>
        <taxon>Pezizomycotina</taxon>
        <taxon>Sordariomycetes</taxon>
        <taxon>Hypocreomycetidae</taxon>
        <taxon>Glomerellales</taxon>
        <taxon>Glomerellaceae</taxon>
        <taxon>Colletotrichum</taxon>
    </lineage>
</organism>
<dbReference type="InterPro" id="IPR020846">
    <property type="entry name" value="MFS_dom"/>
</dbReference>
<comment type="subcellular location">
    <subcellularLocation>
        <location evidence="1">Membrane</location>
        <topology evidence="1">Multi-pass membrane protein</topology>
    </subcellularLocation>
</comment>
<dbReference type="GO" id="GO:0016020">
    <property type="term" value="C:membrane"/>
    <property type="evidence" value="ECO:0007669"/>
    <property type="project" value="UniProtKB-SubCell"/>
</dbReference>
<dbReference type="InterPro" id="IPR036259">
    <property type="entry name" value="MFS_trans_sf"/>
</dbReference>
<feature type="domain" description="Major facilitator superfamily (MFS) profile" evidence="8">
    <location>
        <begin position="20"/>
        <end position="539"/>
    </location>
</feature>
<evidence type="ECO:0000256" key="1">
    <source>
        <dbReference type="ARBA" id="ARBA00004141"/>
    </source>
</evidence>
<dbReference type="GO" id="GO:0022857">
    <property type="term" value="F:transmembrane transporter activity"/>
    <property type="evidence" value="ECO:0007669"/>
    <property type="project" value="InterPro"/>
</dbReference>
<evidence type="ECO:0000313" key="10">
    <source>
        <dbReference type="Proteomes" id="UP000186583"/>
    </source>
</evidence>
<dbReference type="PANTHER" id="PTHR23504">
    <property type="entry name" value="MAJOR FACILITATOR SUPERFAMILY DOMAIN-CONTAINING PROTEIN 10"/>
    <property type="match status" value="1"/>
</dbReference>
<evidence type="ECO:0000259" key="8">
    <source>
        <dbReference type="PROSITE" id="PS50850"/>
    </source>
</evidence>
<dbReference type="PROSITE" id="PS50850">
    <property type="entry name" value="MFS"/>
    <property type="match status" value="1"/>
</dbReference>
<evidence type="ECO:0000256" key="6">
    <source>
        <dbReference type="SAM" id="MobiDB-lite"/>
    </source>
</evidence>
<gene>
    <name evidence="9" type="ORF">CCHL11_03201</name>
</gene>
<evidence type="ECO:0000256" key="4">
    <source>
        <dbReference type="ARBA" id="ARBA00022989"/>
    </source>
</evidence>
<feature type="transmembrane region" description="Helical" evidence="7">
    <location>
        <begin position="153"/>
        <end position="177"/>
    </location>
</feature>
<comment type="caution">
    <text evidence="9">The sequence shown here is derived from an EMBL/GenBank/DDBJ whole genome shotgun (WGS) entry which is preliminary data.</text>
</comment>
<feature type="transmembrane region" description="Helical" evidence="7">
    <location>
        <begin position="392"/>
        <end position="410"/>
    </location>
</feature>
<evidence type="ECO:0000256" key="7">
    <source>
        <dbReference type="SAM" id="Phobius"/>
    </source>
</evidence>
<feature type="compositionally biased region" description="Basic and acidic residues" evidence="6">
    <location>
        <begin position="546"/>
        <end position="555"/>
    </location>
</feature>
<evidence type="ECO:0000256" key="3">
    <source>
        <dbReference type="ARBA" id="ARBA00022692"/>
    </source>
</evidence>
<dbReference type="AlphaFoldDB" id="A0A1Q8S3X1"/>
<dbReference type="SUPFAM" id="SSF103473">
    <property type="entry name" value="MFS general substrate transporter"/>
    <property type="match status" value="1"/>
</dbReference>
<feature type="region of interest" description="Disordered" evidence="6">
    <location>
        <begin position="541"/>
        <end position="563"/>
    </location>
</feature>
<evidence type="ECO:0000313" key="9">
    <source>
        <dbReference type="EMBL" id="OLN96159.1"/>
    </source>
</evidence>
<feature type="transmembrane region" description="Helical" evidence="7">
    <location>
        <begin position="416"/>
        <end position="442"/>
    </location>
</feature>
<name>A0A1Q8S3X1_9PEZI</name>
<reference evidence="9 10" key="1">
    <citation type="submission" date="2016-11" db="EMBL/GenBank/DDBJ databases">
        <title>Draft Genome Assembly of Colletotrichum chlorophyti a pathogen of herbaceous plants.</title>
        <authorList>
            <person name="Gan P."/>
            <person name="Narusaka M."/>
            <person name="Tsushima A."/>
            <person name="Narusaka Y."/>
            <person name="Takano Y."/>
            <person name="Shirasu K."/>
        </authorList>
    </citation>
    <scope>NUCLEOTIDE SEQUENCE [LARGE SCALE GENOMIC DNA]</scope>
    <source>
        <strain evidence="9 10">NTL11</strain>
    </source>
</reference>
<feature type="transmembrane region" description="Helical" evidence="7">
    <location>
        <begin position="93"/>
        <end position="115"/>
    </location>
</feature>
<proteinExistence type="predicted"/>
<keyword evidence="5 7" id="KW-0472">Membrane</keyword>
<feature type="transmembrane region" description="Helical" evidence="7">
    <location>
        <begin position="515"/>
        <end position="535"/>
    </location>
</feature>
<keyword evidence="10" id="KW-1185">Reference proteome</keyword>
<protein>
    <submittedName>
        <fullName evidence="9">Putative membrane protein YCR023C-like protein 6</fullName>
    </submittedName>
</protein>
<keyword evidence="4 7" id="KW-1133">Transmembrane helix</keyword>
<accession>A0A1Q8S3X1</accession>
<dbReference type="Proteomes" id="UP000186583">
    <property type="component" value="Unassembled WGS sequence"/>
</dbReference>
<dbReference type="Pfam" id="PF07690">
    <property type="entry name" value="MFS_1"/>
    <property type="match status" value="1"/>
</dbReference>
<evidence type="ECO:0000256" key="5">
    <source>
        <dbReference type="ARBA" id="ARBA00023136"/>
    </source>
</evidence>
<dbReference type="PANTHER" id="PTHR23504:SF6">
    <property type="entry name" value="MULTIDRUG TRANSPORTER, PUTATIVE (AFU_ORTHOLOGUE AFUA_4G08740)-RELATED"/>
    <property type="match status" value="1"/>
</dbReference>
<dbReference type="EMBL" id="MPGH01000022">
    <property type="protein sequence ID" value="OLN96159.1"/>
    <property type="molecule type" value="Genomic_DNA"/>
</dbReference>
<keyword evidence="3 7" id="KW-0812">Transmembrane</keyword>
<feature type="transmembrane region" description="Helical" evidence="7">
    <location>
        <begin position="309"/>
        <end position="329"/>
    </location>
</feature>
<feature type="transmembrane region" description="Helical" evidence="7">
    <location>
        <begin position="358"/>
        <end position="380"/>
    </location>
</feature>
<evidence type="ECO:0000256" key="2">
    <source>
        <dbReference type="ARBA" id="ARBA00022448"/>
    </source>
</evidence>
<feature type="transmembrane region" description="Helical" evidence="7">
    <location>
        <begin position="197"/>
        <end position="215"/>
    </location>
</feature>
<dbReference type="Gene3D" id="1.20.1250.20">
    <property type="entry name" value="MFS general substrate transporter like domains"/>
    <property type="match status" value="1"/>
</dbReference>
<dbReference type="OrthoDB" id="10262656at2759"/>